<sequence length="313" mass="35297">MIINEKDIFHECMEAYNQFFIDNNFYFYPVADDNCIIRQNLVDNREVILPICKNVSGSIKMLNKEVSQRKNKRSLSKRGNQRGNQVIKSTLNYDDEELLILSEKQKKSAPTGVAAFNIDGLTLKTVKLFIIDKVSMLSNVTFVFINLRLCEIFDLIGEDDVDCAPAMKKRMHKILENKDDKVSGTADIERVIAIKIGAKVMIRQNIDVTLELVNGTIGNVIAIINRPVDGNSLLIPFPLSLNYGITVHKSYVGLSRVNTLEGLHLINFNLAFVKANSGAIVEYNRLRSVFKATINPFVREKGCEISRLSISHT</sequence>
<proteinExistence type="predicted"/>
<dbReference type="InterPro" id="IPR049163">
    <property type="entry name" value="Pif1-like_2B_dom"/>
</dbReference>
<accession>A0A195AZK5</accession>
<evidence type="ECO:0000313" key="3">
    <source>
        <dbReference type="Proteomes" id="UP000078540"/>
    </source>
</evidence>
<evidence type="ECO:0000313" key="2">
    <source>
        <dbReference type="EMBL" id="KYM77673.1"/>
    </source>
</evidence>
<dbReference type="EMBL" id="KQ976692">
    <property type="protein sequence ID" value="KYM77673.1"/>
    <property type="molecule type" value="Genomic_DNA"/>
</dbReference>
<dbReference type="InterPro" id="IPR051055">
    <property type="entry name" value="PIF1_helicase"/>
</dbReference>
<dbReference type="Pfam" id="PF21530">
    <property type="entry name" value="Pif1_2B_dom"/>
    <property type="match status" value="1"/>
</dbReference>
<protein>
    <recommendedName>
        <fullName evidence="1">DNA helicase Pif1-like 2B domain-containing protein</fullName>
    </recommendedName>
</protein>
<dbReference type="AlphaFoldDB" id="A0A195AZK5"/>
<feature type="domain" description="DNA helicase Pif1-like 2B" evidence="1">
    <location>
        <begin position="191"/>
        <end position="221"/>
    </location>
</feature>
<dbReference type="Proteomes" id="UP000078540">
    <property type="component" value="Unassembled WGS sequence"/>
</dbReference>
<dbReference type="PANTHER" id="PTHR47642">
    <property type="entry name" value="ATP-DEPENDENT DNA HELICASE"/>
    <property type="match status" value="1"/>
</dbReference>
<evidence type="ECO:0000259" key="1">
    <source>
        <dbReference type="Pfam" id="PF21530"/>
    </source>
</evidence>
<reference evidence="2 3" key="1">
    <citation type="submission" date="2015-09" db="EMBL/GenBank/DDBJ databases">
        <title>Atta colombica WGS genome.</title>
        <authorList>
            <person name="Nygaard S."/>
            <person name="Hu H."/>
            <person name="Boomsma J."/>
            <person name="Zhang G."/>
        </authorList>
    </citation>
    <scope>NUCLEOTIDE SEQUENCE [LARGE SCALE GENOMIC DNA]</scope>
    <source>
        <strain evidence="2">Treedump-2</strain>
        <tissue evidence="2">Whole body</tissue>
    </source>
</reference>
<gene>
    <name evidence="2" type="ORF">ALC53_11683</name>
</gene>
<name>A0A195AZK5_9HYME</name>
<keyword evidence="3" id="KW-1185">Reference proteome</keyword>
<organism evidence="2 3">
    <name type="scientific">Atta colombica</name>
    <dbReference type="NCBI Taxonomy" id="520822"/>
    <lineage>
        <taxon>Eukaryota</taxon>
        <taxon>Metazoa</taxon>
        <taxon>Ecdysozoa</taxon>
        <taxon>Arthropoda</taxon>
        <taxon>Hexapoda</taxon>
        <taxon>Insecta</taxon>
        <taxon>Pterygota</taxon>
        <taxon>Neoptera</taxon>
        <taxon>Endopterygota</taxon>
        <taxon>Hymenoptera</taxon>
        <taxon>Apocrita</taxon>
        <taxon>Aculeata</taxon>
        <taxon>Formicoidea</taxon>
        <taxon>Formicidae</taxon>
        <taxon>Myrmicinae</taxon>
        <taxon>Atta</taxon>
    </lineage>
</organism>
<dbReference type="STRING" id="520822.A0A195AZK5"/>